<gene>
    <name evidence="1" type="ORF">IXB28_01075</name>
</gene>
<protein>
    <submittedName>
        <fullName evidence="1">Uncharacterized protein</fullName>
    </submittedName>
</protein>
<keyword evidence="2" id="KW-1185">Reference proteome</keyword>
<dbReference type="EMBL" id="JADOER010000002">
    <property type="protein sequence ID" value="MBT9310785.1"/>
    <property type="molecule type" value="Genomic_DNA"/>
</dbReference>
<name>A0ABS5XYV1_9CYAN</name>
<evidence type="ECO:0000313" key="1">
    <source>
        <dbReference type="EMBL" id="MBT9310785.1"/>
    </source>
</evidence>
<evidence type="ECO:0000313" key="2">
    <source>
        <dbReference type="Proteomes" id="UP001196661"/>
    </source>
</evidence>
<dbReference type="RefSeq" id="WP_215616688.1">
    <property type="nucleotide sequence ID" value="NZ_JADOER010000002.1"/>
</dbReference>
<accession>A0ABS5XYV1</accession>
<proteinExistence type="predicted"/>
<dbReference type="Proteomes" id="UP001196661">
    <property type="component" value="Unassembled WGS sequence"/>
</dbReference>
<organism evidence="1 2">
    <name type="scientific">Leptothoe kymatousa TAU-MAC 1615</name>
    <dbReference type="NCBI Taxonomy" id="2364775"/>
    <lineage>
        <taxon>Bacteria</taxon>
        <taxon>Bacillati</taxon>
        <taxon>Cyanobacteriota</taxon>
        <taxon>Cyanophyceae</taxon>
        <taxon>Nodosilineales</taxon>
        <taxon>Cymatolegaceae</taxon>
        <taxon>Leptothoe</taxon>
        <taxon>Leptothoe kymatousa</taxon>
    </lineage>
</organism>
<reference evidence="1 2" key="1">
    <citation type="journal article" date="2021" name="Mar. Drugs">
        <title>Genome Reduction and Secondary Metabolism of the Marine Sponge-Associated Cyanobacterium Leptothoe.</title>
        <authorList>
            <person name="Konstantinou D."/>
            <person name="Popin R.V."/>
            <person name="Fewer D.P."/>
            <person name="Sivonen K."/>
            <person name="Gkelis S."/>
        </authorList>
    </citation>
    <scope>NUCLEOTIDE SEQUENCE [LARGE SCALE GENOMIC DNA]</scope>
    <source>
        <strain evidence="1 2">TAU-MAC 1615</strain>
    </source>
</reference>
<comment type="caution">
    <text evidence="1">The sequence shown here is derived from an EMBL/GenBank/DDBJ whole genome shotgun (WGS) entry which is preliminary data.</text>
</comment>
<sequence>MATNLDKMLQFIDDYQHQRPQSSSIQVVRSLRAYTRPAYANKFWEMVAGNNPKFIRGELDDQTVVLMGQSIDFAHFMAALSDQTWGGNLRSTLTDGVLWLMSKAVTGRGYDSREYTAAIGDTAQPIEVYLDKYGPDSYKPEVLAELLTKFASDQDYASDLVAFVVGRLLYENPTLSVRDAILEASWFNYSDTVRRYLVEMFGARLSHNRQIVNGVQVRQRIKERIRAYLIIKRDVLKGSVFNRTYRKQIRPALIDHASDYFIHYLQQSLVYHYQLSER</sequence>